<proteinExistence type="inferred from homology"/>
<keyword evidence="6" id="KW-0472">Membrane</keyword>
<dbReference type="GO" id="GO:0016887">
    <property type="term" value="F:ATP hydrolysis activity"/>
    <property type="evidence" value="ECO:0007669"/>
    <property type="project" value="InterPro"/>
</dbReference>
<evidence type="ECO:0000259" key="8">
    <source>
        <dbReference type="PROSITE" id="PS50893"/>
    </source>
</evidence>
<dbReference type="GeneID" id="73047394"/>
<dbReference type="CDD" id="cd03225">
    <property type="entry name" value="ABC_cobalt_CbiO_domain1"/>
    <property type="match status" value="2"/>
</dbReference>
<feature type="domain" description="ABC transporter" evidence="8">
    <location>
        <begin position="296"/>
        <end position="544"/>
    </location>
</feature>
<dbReference type="KEGG" id="halx:M0R89_22690"/>
<keyword evidence="5 9" id="KW-0067">ATP-binding</keyword>
<dbReference type="AlphaFoldDB" id="A0A8U0I2A2"/>
<dbReference type="Proteomes" id="UP000830729">
    <property type="component" value="Plasmid unnamed4"/>
</dbReference>
<evidence type="ECO:0000256" key="2">
    <source>
        <dbReference type="ARBA" id="ARBA00005417"/>
    </source>
</evidence>
<dbReference type="Gene3D" id="3.40.50.300">
    <property type="entry name" value="P-loop containing nucleotide triphosphate hydrolases"/>
    <property type="match status" value="2"/>
</dbReference>
<dbReference type="GO" id="GO:0005524">
    <property type="term" value="F:ATP binding"/>
    <property type="evidence" value="ECO:0007669"/>
    <property type="project" value="UniProtKB-KW"/>
</dbReference>
<dbReference type="GO" id="GO:0042626">
    <property type="term" value="F:ATPase-coupled transmembrane transporter activity"/>
    <property type="evidence" value="ECO:0007669"/>
    <property type="project" value="TreeGrafter"/>
</dbReference>
<feature type="domain" description="ABC transporter" evidence="8">
    <location>
        <begin position="2"/>
        <end position="236"/>
    </location>
</feature>
<evidence type="ECO:0000256" key="5">
    <source>
        <dbReference type="ARBA" id="ARBA00022840"/>
    </source>
</evidence>
<evidence type="ECO:0000256" key="7">
    <source>
        <dbReference type="ARBA" id="ARBA00025157"/>
    </source>
</evidence>
<dbReference type="PROSITE" id="PS50893">
    <property type="entry name" value="ABC_TRANSPORTER_2"/>
    <property type="match status" value="2"/>
</dbReference>
<dbReference type="InterPro" id="IPR003439">
    <property type="entry name" value="ABC_transporter-like_ATP-bd"/>
</dbReference>
<sequence>MLSVDSFTFTYPTQDDPALSDLTVQVDEGEVLGVVGPVEAGKTTLAMSLASFAPQNTGGTTSGDISVAGRDPREADDNKVAMVFEDYAAQLTQVRVIDEVIAPLVNRGIPRDEATEHARDLLERVRMADTEDKFTWELSGGQQQRLAIAAALAIDPEVMIFDTARDMLDPEGRDDVGNLVASLAGEKTLVVTENDPDALVGIADKLLVLNDGQRVAFGPADDLLRDQELFERIGVAPPVCCEIANDVGLAGNPLTPGEFLDASERHRTANSRGSDVTVQAPDGGIPKAADFGEPLVRVEGARYEYGTDEVAVDEVDFTVHEGEVHAVIGGNGAGKTTFSKLLAGLFEPTAGTVSVDGDSTEGRTARNVAETVGIALQNPDEQLSEQTVEAELRFPLEKRQYEKTGLLGLSKRERYDKEFIDSRVEDVRRLVGLDEEQLDEDPMFLPRGQRRQVNMASALMPDPDVLVLDEPVAGVDATAHRHVEQTISRLTDQGKGVVVIDHDMDFVCEVADTITVLDDGSIAMQGPTKEVFDRDNWEWLTSRHLLPPRPARLARQVGIEALTADEFVEQFASRVEVSG</sequence>
<dbReference type="RefSeq" id="WP_248653207.1">
    <property type="nucleotide sequence ID" value="NZ_CP096663.1"/>
</dbReference>
<dbReference type="PANTHER" id="PTHR43553">
    <property type="entry name" value="HEAVY METAL TRANSPORTER"/>
    <property type="match status" value="1"/>
</dbReference>
<dbReference type="Pfam" id="PF00005">
    <property type="entry name" value="ABC_tran"/>
    <property type="match status" value="2"/>
</dbReference>
<protein>
    <submittedName>
        <fullName evidence="9">ATP-binding cassette domain-containing protein</fullName>
    </submittedName>
</protein>
<name>A0A8U0I2A2_9EURY</name>
<evidence type="ECO:0000256" key="6">
    <source>
        <dbReference type="ARBA" id="ARBA00023136"/>
    </source>
</evidence>
<dbReference type="PANTHER" id="PTHR43553:SF24">
    <property type="entry name" value="ENERGY-COUPLING FACTOR TRANSPORTER ATP-BINDING PROTEIN ECFA1"/>
    <property type="match status" value="1"/>
</dbReference>
<evidence type="ECO:0000313" key="10">
    <source>
        <dbReference type="Proteomes" id="UP000830729"/>
    </source>
</evidence>
<evidence type="ECO:0000256" key="3">
    <source>
        <dbReference type="ARBA" id="ARBA00022448"/>
    </source>
</evidence>
<dbReference type="InterPro" id="IPR050095">
    <property type="entry name" value="ECF_ABC_transporter_ATP-bd"/>
</dbReference>
<comment type="subcellular location">
    <subcellularLocation>
        <location evidence="1">Cell membrane</location>
        <topology evidence="1">Peripheral membrane protein</topology>
    </subcellularLocation>
</comment>
<comment type="similarity">
    <text evidence="2">Belongs to the ABC transporter superfamily.</text>
</comment>
<dbReference type="SMART" id="SM00382">
    <property type="entry name" value="AAA"/>
    <property type="match status" value="2"/>
</dbReference>
<keyword evidence="9" id="KW-0614">Plasmid</keyword>
<gene>
    <name evidence="9" type="ORF">M0R89_22690</name>
</gene>
<dbReference type="SUPFAM" id="SSF52540">
    <property type="entry name" value="P-loop containing nucleoside triphosphate hydrolases"/>
    <property type="match status" value="2"/>
</dbReference>
<organism evidence="9 10">
    <name type="scientific">Halorussus limi</name>
    <dbReference type="NCBI Taxonomy" id="2938695"/>
    <lineage>
        <taxon>Archaea</taxon>
        <taxon>Methanobacteriati</taxon>
        <taxon>Methanobacteriota</taxon>
        <taxon>Stenosarchaea group</taxon>
        <taxon>Halobacteria</taxon>
        <taxon>Halobacteriales</taxon>
        <taxon>Haladaptataceae</taxon>
        <taxon>Halorussus</taxon>
    </lineage>
</organism>
<geneLocation type="plasmid" evidence="9 10">
    <name>unnamed4</name>
</geneLocation>
<dbReference type="InterPro" id="IPR017871">
    <property type="entry name" value="ABC_transporter-like_CS"/>
</dbReference>
<dbReference type="GO" id="GO:0043190">
    <property type="term" value="C:ATP-binding cassette (ABC) transporter complex"/>
    <property type="evidence" value="ECO:0007669"/>
    <property type="project" value="TreeGrafter"/>
</dbReference>
<dbReference type="InterPro" id="IPR027417">
    <property type="entry name" value="P-loop_NTPase"/>
</dbReference>
<evidence type="ECO:0000256" key="4">
    <source>
        <dbReference type="ARBA" id="ARBA00022741"/>
    </source>
</evidence>
<dbReference type="EMBL" id="CP096663">
    <property type="protein sequence ID" value="UPV77183.1"/>
    <property type="molecule type" value="Genomic_DNA"/>
</dbReference>
<dbReference type="PROSITE" id="PS00211">
    <property type="entry name" value="ABC_TRANSPORTER_1"/>
    <property type="match status" value="1"/>
</dbReference>
<accession>A0A8U0I2A2</accession>
<keyword evidence="10" id="KW-1185">Reference proteome</keyword>
<comment type="function">
    <text evidence="7">Probably part of an ABC transporter complex. Responsible for energy coupling to the transport system.</text>
</comment>
<evidence type="ECO:0000256" key="1">
    <source>
        <dbReference type="ARBA" id="ARBA00004202"/>
    </source>
</evidence>
<dbReference type="InterPro" id="IPR015856">
    <property type="entry name" value="ABC_transpr_CbiO/EcfA_su"/>
</dbReference>
<dbReference type="InterPro" id="IPR003593">
    <property type="entry name" value="AAA+_ATPase"/>
</dbReference>
<keyword evidence="3" id="KW-0813">Transport</keyword>
<evidence type="ECO:0000313" key="9">
    <source>
        <dbReference type="EMBL" id="UPV77183.1"/>
    </source>
</evidence>
<keyword evidence="4" id="KW-0547">Nucleotide-binding</keyword>
<reference evidence="9 10" key="1">
    <citation type="submission" date="2022-04" db="EMBL/GenBank/DDBJ databases">
        <title>Diverse halophilic archaea isolated from saline environments.</title>
        <authorList>
            <person name="Cui H.-L."/>
        </authorList>
    </citation>
    <scope>NUCLEOTIDE SEQUENCE [LARGE SCALE GENOMIC DNA]</scope>
    <source>
        <strain evidence="9 10">XZYJT49</strain>
        <plasmid evidence="9 10">unnamed4</plasmid>
    </source>
</reference>